<dbReference type="InterPro" id="IPR036890">
    <property type="entry name" value="HATPase_C_sf"/>
</dbReference>
<dbReference type="Pfam" id="PF00512">
    <property type="entry name" value="HisKA"/>
    <property type="match status" value="1"/>
</dbReference>
<evidence type="ECO:0000256" key="13">
    <source>
        <dbReference type="ARBA" id="ARBA00022989"/>
    </source>
</evidence>
<dbReference type="SMART" id="SM01079">
    <property type="entry name" value="CHASE"/>
    <property type="match status" value="1"/>
</dbReference>
<dbReference type="Gene3D" id="1.20.120.160">
    <property type="entry name" value="HPT domain"/>
    <property type="match status" value="1"/>
</dbReference>
<reference evidence="30 31" key="1">
    <citation type="submission" date="2017-01" db="EMBL/GenBank/DDBJ databases">
        <title>Novel large sulfur bacteria in the metagenomes of groundwater-fed chemosynthetic microbial mats in the Lake Huron basin.</title>
        <authorList>
            <person name="Sharrar A.M."/>
            <person name="Flood B.E."/>
            <person name="Bailey J.V."/>
            <person name="Jones D.S."/>
            <person name="Biddanda B."/>
            <person name="Ruberg S.A."/>
            <person name="Marcus D.N."/>
            <person name="Dick G.J."/>
        </authorList>
    </citation>
    <scope>NUCLEOTIDE SEQUENCE [LARGE SCALE GENOMIC DNA]</scope>
    <source>
        <strain evidence="30">A7</strain>
    </source>
</reference>
<dbReference type="InterPro" id="IPR005467">
    <property type="entry name" value="His_kinase_dom"/>
</dbReference>
<dbReference type="InterPro" id="IPR008207">
    <property type="entry name" value="Sig_transdc_His_kin_Hpt_dom"/>
</dbReference>
<dbReference type="SUPFAM" id="SSF55874">
    <property type="entry name" value="ATPase domain of HSP90 chaperone/DNA topoisomerase II/histidine kinase"/>
    <property type="match status" value="1"/>
</dbReference>
<gene>
    <name evidence="30" type="ORF">BWK72_00460</name>
</gene>
<dbReference type="FunFam" id="3.30.565.10:FF:000010">
    <property type="entry name" value="Sensor histidine kinase RcsC"/>
    <property type="match status" value="1"/>
</dbReference>
<comment type="subunit">
    <text evidence="18">At low DSF concentrations, interacts with RpfF.</text>
</comment>
<keyword evidence="9" id="KW-0732">Signal</keyword>
<dbReference type="Gene3D" id="3.30.450.350">
    <property type="entry name" value="CHASE domain"/>
    <property type="match status" value="1"/>
</dbReference>
<evidence type="ECO:0000256" key="22">
    <source>
        <dbReference type="PROSITE-ProRule" id="PRU00169"/>
    </source>
</evidence>
<feature type="modified residue" description="Phosphohistidine" evidence="21">
    <location>
        <position position="1119"/>
    </location>
</feature>
<dbReference type="Gene3D" id="3.30.565.10">
    <property type="entry name" value="Histidine kinase-like ATPase, C-terminal domain"/>
    <property type="match status" value="1"/>
</dbReference>
<keyword evidence="6 22" id="KW-0597">Phosphoprotein</keyword>
<dbReference type="SUPFAM" id="SSF55785">
    <property type="entry name" value="PYP-like sensor domain (PAS domain)"/>
    <property type="match status" value="2"/>
</dbReference>
<feature type="domain" description="PAC" evidence="27">
    <location>
        <begin position="441"/>
        <end position="494"/>
    </location>
</feature>
<evidence type="ECO:0000256" key="15">
    <source>
        <dbReference type="ARBA" id="ARBA00023026"/>
    </source>
</evidence>
<dbReference type="GO" id="GO:0005524">
    <property type="term" value="F:ATP binding"/>
    <property type="evidence" value="ECO:0007669"/>
    <property type="project" value="UniProtKB-KW"/>
</dbReference>
<feature type="domain" description="Response regulatory" evidence="26">
    <location>
        <begin position="912"/>
        <end position="1029"/>
    </location>
</feature>
<dbReference type="Pfam" id="PF08447">
    <property type="entry name" value="PAS_3"/>
    <property type="match status" value="1"/>
</dbReference>
<dbReference type="PRINTS" id="PR00344">
    <property type="entry name" value="BCTRLSENSOR"/>
</dbReference>
<evidence type="ECO:0000256" key="6">
    <source>
        <dbReference type="ARBA" id="ARBA00022553"/>
    </source>
</evidence>
<sequence length="1177" mass="127711">MKNLRNTPSLWWASTMLVLGLALTGVLWQQAKTAATESIQAELQREANDITSTIERNLDANALMLMGFEGLFGASERVTHSDFRRYFQVLNSTARMPGFAGVAYVELVNGQDMQRHQAQVRRDGLPGYRVSPDGQRDSYTPIVYIEPLNDSNRRAVGFDISTVPPAQAAIAMARDTGRLTMSSKLTLKQDEGNAQPGFVMFVPIYQRDAQPASLAERRAKLVGWVDAPFRMASLIEQVLPQGLREVGLSIYDTAELTSANLMFDADGPHTGAPAGAMQFTQALFFGGRQWPLAYQAKPGFGAAAVRQRPTFVAFTGTLVSLLLSGLVALLWRAQQRREQAVLGQAAELERQAREALRAQNEHALQESLSAMNEAQRIGQVGTYVTDIQRATWQSSAVLDEILGLVPGFEKSIASWITLVAPEHRQQAQDAYQRATQGEGKLDIDFPIVRPLDGQRRWINARGDFSHDAQGQSWVLRGTVRDITQRKSVELELQSYRDDLQELVRQRTAELQNSQALLNATLNATAGGLLVLNPQETIMLWNQRFVELWHLPAALVAQPDMVPCRAHMLTQVVDPQALLALMTRLREDPFSSHKSASGVIQMADGRVLRCSVQAQKVEQATVGWVWSFVDITEFKRAELAARQANQAKSEFLANMSHEIRTPMNGVIGMVDVLQQTPLLPEQKHMLDTVANSSQTLLHILNDILDYSKIEAGQLAVERLATPLQPVCESVVQLLQNTANARGVALSLTLAPGLPAAIYTDPTRLRQVLLNLMGNAIKFTQTGPGHVPSVALSLAPGELPNGQPGLLLKVADNGIGMSEAVVAKLFTPFTQADASTARQFGGTGLGLSISQRLVALMGGQITAQSRLGEGSEFTVALPLQEAPPEPVAPEHPERRACPRPPAASVAAAQANGRLILLAEDNETNRDVMREQLRLLGYAAEMAVDGVAALAQWRSGRFGLLLTDCHMPGMDGFALTAAIRAEEAPGLRRPIIAVTANAMRGEVQNCLACGMDDYLSKPLRLQELGPMLAKWLPLANDVPSGLAAQPPQRVAPVATAAQDSGVPQPQPLPIWNAAALGLLVGDNPGLHERLLTKFLTNATGQVKVIAEAAQADAMHQAALVAHTLKSSARAVGAFSLGEVCEQLETAGLAGDMATWQALAARLEDVYAPTREAILARDQRL</sequence>
<evidence type="ECO:0000259" key="28">
    <source>
        <dbReference type="PROSITE" id="PS50839"/>
    </source>
</evidence>
<dbReference type="PROSITE" id="PS50839">
    <property type="entry name" value="CHASE"/>
    <property type="match status" value="1"/>
</dbReference>
<keyword evidence="11" id="KW-0418">Kinase</keyword>
<dbReference type="PROSITE" id="PS50113">
    <property type="entry name" value="PAC"/>
    <property type="match status" value="1"/>
</dbReference>
<dbReference type="EMBL" id="MTEI01000001">
    <property type="protein sequence ID" value="OQW89764.1"/>
    <property type="molecule type" value="Genomic_DNA"/>
</dbReference>
<evidence type="ECO:0000256" key="20">
    <source>
        <dbReference type="ARBA" id="ARBA00070152"/>
    </source>
</evidence>
<dbReference type="PANTHER" id="PTHR43047">
    <property type="entry name" value="TWO-COMPONENT HISTIDINE PROTEIN KINASE"/>
    <property type="match status" value="1"/>
</dbReference>
<dbReference type="Gene3D" id="3.40.50.2300">
    <property type="match status" value="1"/>
</dbReference>
<dbReference type="Pfam" id="PF01627">
    <property type="entry name" value="Hpt"/>
    <property type="match status" value="1"/>
</dbReference>
<dbReference type="CDD" id="cd17546">
    <property type="entry name" value="REC_hyHK_CKI1_RcsC-like"/>
    <property type="match status" value="1"/>
</dbReference>
<dbReference type="Gene3D" id="3.30.450.20">
    <property type="entry name" value="PAS domain"/>
    <property type="match status" value="2"/>
</dbReference>
<evidence type="ECO:0000256" key="19">
    <source>
        <dbReference type="ARBA" id="ARBA00068150"/>
    </source>
</evidence>
<evidence type="ECO:0000259" key="27">
    <source>
        <dbReference type="PROSITE" id="PS50113"/>
    </source>
</evidence>
<evidence type="ECO:0000259" key="29">
    <source>
        <dbReference type="PROSITE" id="PS50894"/>
    </source>
</evidence>
<dbReference type="AlphaFoldDB" id="A0A1W9KYG5"/>
<dbReference type="GO" id="GO:0000155">
    <property type="term" value="F:phosphorelay sensor kinase activity"/>
    <property type="evidence" value="ECO:0007669"/>
    <property type="project" value="InterPro"/>
</dbReference>
<evidence type="ECO:0000259" key="26">
    <source>
        <dbReference type="PROSITE" id="PS50110"/>
    </source>
</evidence>
<evidence type="ECO:0000256" key="14">
    <source>
        <dbReference type="ARBA" id="ARBA00023012"/>
    </source>
</evidence>
<feature type="coiled-coil region" evidence="23">
    <location>
        <begin position="485"/>
        <end position="512"/>
    </location>
</feature>
<dbReference type="SUPFAM" id="SSF47384">
    <property type="entry name" value="Homodimeric domain of signal transducing histidine kinase"/>
    <property type="match status" value="1"/>
</dbReference>
<dbReference type="PANTHER" id="PTHR43047:SF78">
    <property type="entry name" value="SENSORY_REGULATORY PROTEIN RPFC"/>
    <property type="match status" value="1"/>
</dbReference>
<dbReference type="Pfam" id="PF02518">
    <property type="entry name" value="HATPase_c"/>
    <property type="match status" value="1"/>
</dbReference>
<dbReference type="SMART" id="SM00388">
    <property type="entry name" value="HisKA"/>
    <property type="match status" value="1"/>
</dbReference>
<dbReference type="CDD" id="cd00082">
    <property type="entry name" value="HisKA"/>
    <property type="match status" value="1"/>
</dbReference>
<evidence type="ECO:0000256" key="17">
    <source>
        <dbReference type="ARBA" id="ARBA00058004"/>
    </source>
</evidence>
<keyword evidence="7" id="KW-0808">Transferase</keyword>
<dbReference type="InterPro" id="IPR036097">
    <property type="entry name" value="HisK_dim/P_sf"/>
</dbReference>
<evidence type="ECO:0000256" key="24">
    <source>
        <dbReference type="SAM" id="Phobius"/>
    </source>
</evidence>
<evidence type="ECO:0000256" key="7">
    <source>
        <dbReference type="ARBA" id="ARBA00022679"/>
    </source>
</evidence>
<dbReference type="InterPro" id="IPR004358">
    <property type="entry name" value="Sig_transdc_His_kin-like_C"/>
</dbReference>
<keyword evidence="8 24" id="KW-0812">Transmembrane</keyword>
<dbReference type="SMART" id="SM00387">
    <property type="entry name" value="HATPase_c"/>
    <property type="match status" value="1"/>
</dbReference>
<dbReference type="GO" id="GO:0005886">
    <property type="term" value="C:plasma membrane"/>
    <property type="evidence" value="ECO:0007669"/>
    <property type="project" value="UniProtKB-SubCell"/>
</dbReference>
<dbReference type="CDD" id="cd16922">
    <property type="entry name" value="HATPase_EvgS-ArcB-TorS-like"/>
    <property type="match status" value="1"/>
</dbReference>
<keyword evidence="12" id="KW-0067">ATP-binding</keyword>
<dbReference type="Pfam" id="PF12860">
    <property type="entry name" value="PAS_7"/>
    <property type="match status" value="1"/>
</dbReference>
<dbReference type="CDD" id="cd00130">
    <property type="entry name" value="PAS"/>
    <property type="match status" value="1"/>
</dbReference>
<dbReference type="InterPro" id="IPR013655">
    <property type="entry name" value="PAS_fold_3"/>
</dbReference>
<proteinExistence type="predicted"/>
<evidence type="ECO:0000256" key="21">
    <source>
        <dbReference type="PROSITE-ProRule" id="PRU00110"/>
    </source>
</evidence>
<dbReference type="SUPFAM" id="SSF47226">
    <property type="entry name" value="Histidine-containing phosphotransfer domain, HPT domain"/>
    <property type="match status" value="1"/>
</dbReference>
<dbReference type="EC" id="2.7.13.3" evidence="3"/>
<comment type="subcellular location">
    <subcellularLocation>
        <location evidence="2">Cell inner membrane</location>
        <topology evidence="2">Multi-pass membrane protein</topology>
    </subcellularLocation>
</comment>
<keyword evidence="15" id="KW-0843">Virulence</keyword>
<feature type="domain" description="HPt" evidence="29">
    <location>
        <begin position="1080"/>
        <end position="1177"/>
    </location>
</feature>
<evidence type="ECO:0000256" key="4">
    <source>
        <dbReference type="ARBA" id="ARBA00022475"/>
    </source>
</evidence>
<evidence type="ECO:0000256" key="18">
    <source>
        <dbReference type="ARBA" id="ARBA00064003"/>
    </source>
</evidence>
<name>A0A1W9KYG5_9BURK</name>
<dbReference type="Gene3D" id="1.10.287.130">
    <property type="match status" value="1"/>
</dbReference>
<comment type="catalytic activity">
    <reaction evidence="1">
        <text>ATP + protein L-histidine = ADP + protein N-phospho-L-histidine.</text>
        <dbReference type="EC" id="2.7.13.3"/>
    </reaction>
</comment>
<keyword evidence="23" id="KW-0175">Coiled coil</keyword>
<dbReference type="PROSITE" id="PS50894">
    <property type="entry name" value="HPT"/>
    <property type="match status" value="1"/>
</dbReference>
<evidence type="ECO:0000313" key="31">
    <source>
        <dbReference type="Proteomes" id="UP000192505"/>
    </source>
</evidence>
<feature type="domain" description="Histidine kinase" evidence="25">
    <location>
        <begin position="653"/>
        <end position="879"/>
    </location>
</feature>
<comment type="caution">
    <text evidence="30">The sequence shown here is derived from an EMBL/GenBank/DDBJ whole genome shotgun (WGS) entry which is preliminary data.</text>
</comment>
<evidence type="ECO:0000256" key="11">
    <source>
        <dbReference type="ARBA" id="ARBA00022777"/>
    </source>
</evidence>
<keyword evidence="10" id="KW-0547">Nucleotide-binding</keyword>
<dbReference type="NCBIfam" id="TIGR00229">
    <property type="entry name" value="sensory_box"/>
    <property type="match status" value="1"/>
</dbReference>
<keyword evidence="16 24" id="KW-0472">Membrane</keyword>
<protein>
    <recommendedName>
        <fullName evidence="19">Sensory/regulatory protein RpfC</fullName>
        <ecNumber evidence="3">2.7.13.3</ecNumber>
    </recommendedName>
    <alternativeName>
        <fullName evidence="20">Virulence sensor protein BvgS</fullName>
    </alternativeName>
</protein>
<evidence type="ECO:0000313" key="30">
    <source>
        <dbReference type="EMBL" id="OQW89764.1"/>
    </source>
</evidence>
<evidence type="ECO:0000256" key="2">
    <source>
        <dbReference type="ARBA" id="ARBA00004429"/>
    </source>
</evidence>
<dbReference type="InterPro" id="IPR003594">
    <property type="entry name" value="HATPase_dom"/>
</dbReference>
<dbReference type="InterPro" id="IPR001789">
    <property type="entry name" value="Sig_transdc_resp-reg_receiver"/>
</dbReference>
<comment type="function">
    <text evidence="17">Member of the two-component regulatory system BvgS/BvgA. Phosphorylates BvgA via a four-step phosphorelay in response to environmental signals.</text>
</comment>
<dbReference type="CDD" id="cd00088">
    <property type="entry name" value="HPT"/>
    <property type="match status" value="1"/>
</dbReference>
<dbReference type="PROSITE" id="PS50109">
    <property type="entry name" value="HIS_KIN"/>
    <property type="match status" value="1"/>
</dbReference>
<dbReference type="PROSITE" id="PS50110">
    <property type="entry name" value="RESPONSE_REGULATORY"/>
    <property type="match status" value="1"/>
</dbReference>
<dbReference type="Pfam" id="PF00072">
    <property type="entry name" value="Response_reg"/>
    <property type="match status" value="1"/>
</dbReference>
<feature type="modified residue" description="4-aspartylphosphate" evidence="22">
    <location>
        <position position="961"/>
    </location>
</feature>
<evidence type="ECO:0000259" key="25">
    <source>
        <dbReference type="PROSITE" id="PS50109"/>
    </source>
</evidence>
<dbReference type="InterPro" id="IPR000014">
    <property type="entry name" value="PAS"/>
</dbReference>
<dbReference type="SUPFAM" id="SSF52172">
    <property type="entry name" value="CheY-like"/>
    <property type="match status" value="1"/>
</dbReference>
<evidence type="ECO:0000256" key="12">
    <source>
        <dbReference type="ARBA" id="ARBA00022840"/>
    </source>
</evidence>
<dbReference type="InterPro" id="IPR000700">
    <property type="entry name" value="PAS-assoc_C"/>
</dbReference>
<dbReference type="Gene3D" id="2.10.70.100">
    <property type="match status" value="1"/>
</dbReference>
<dbReference type="InterPro" id="IPR036641">
    <property type="entry name" value="HPT_dom_sf"/>
</dbReference>
<dbReference type="InterPro" id="IPR006189">
    <property type="entry name" value="CHASE_dom"/>
</dbReference>
<keyword evidence="5" id="KW-0997">Cell inner membrane</keyword>
<evidence type="ECO:0000256" key="5">
    <source>
        <dbReference type="ARBA" id="ARBA00022519"/>
    </source>
</evidence>
<evidence type="ECO:0000256" key="9">
    <source>
        <dbReference type="ARBA" id="ARBA00022729"/>
    </source>
</evidence>
<feature type="domain" description="CHASE" evidence="28">
    <location>
        <begin position="74"/>
        <end position="293"/>
    </location>
</feature>
<dbReference type="Pfam" id="PF03924">
    <property type="entry name" value="CHASE"/>
    <property type="match status" value="1"/>
</dbReference>
<dbReference type="SMART" id="SM00448">
    <property type="entry name" value="REC"/>
    <property type="match status" value="1"/>
</dbReference>
<keyword evidence="4" id="KW-1003">Cell membrane</keyword>
<evidence type="ECO:0000256" key="1">
    <source>
        <dbReference type="ARBA" id="ARBA00000085"/>
    </source>
</evidence>
<dbReference type="InterPro" id="IPR042240">
    <property type="entry name" value="CHASE_sf"/>
</dbReference>
<feature type="transmembrane region" description="Helical" evidence="24">
    <location>
        <begin position="311"/>
        <end position="331"/>
    </location>
</feature>
<keyword evidence="13 24" id="KW-1133">Transmembrane helix</keyword>
<dbReference type="InterPro" id="IPR011006">
    <property type="entry name" value="CheY-like_superfamily"/>
</dbReference>
<accession>A0A1W9KYG5</accession>
<evidence type="ECO:0000256" key="16">
    <source>
        <dbReference type="ARBA" id="ARBA00023136"/>
    </source>
</evidence>
<organism evidence="30 31">
    <name type="scientific">Rhodoferax ferrireducens</name>
    <dbReference type="NCBI Taxonomy" id="192843"/>
    <lineage>
        <taxon>Bacteria</taxon>
        <taxon>Pseudomonadati</taxon>
        <taxon>Pseudomonadota</taxon>
        <taxon>Betaproteobacteria</taxon>
        <taxon>Burkholderiales</taxon>
        <taxon>Comamonadaceae</taxon>
        <taxon>Rhodoferax</taxon>
    </lineage>
</organism>
<evidence type="ECO:0000256" key="8">
    <source>
        <dbReference type="ARBA" id="ARBA00022692"/>
    </source>
</evidence>
<keyword evidence="14" id="KW-0902">Two-component regulatory system</keyword>
<evidence type="ECO:0000256" key="10">
    <source>
        <dbReference type="ARBA" id="ARBA00022741"/>
    </source>
</evidence>
<evidence type="ECO:0000256" key="23">
    <source>
        <dbReference type="SAM" id="Coils"/>
    </source>
</evidence>
<evidence type="ECO:0000256" key="3">
    <source>
        <dbReference type="ARBA" id="ARBA00012438"/>
    </source>
</evidence>
<dbReference type="InterPro" id="IPR035965">
    <property type="entry name" value="PAS-like_dom_sf"/>
</dbReference>
<dbReference type="Proteomes" id="UP000192505">
    <property type="component" value="Unassembled WGS sequence"/>
</dbReference>
<dbReference type="FunFam" id="1.10.287.130:FF:000002">
    <property type="entry name" value="Two-component osmosensing histidine kinase"/>
    <property type="match status" value="1"/>
</dbReference>
<dbReference type="InterPro" id="IPR003661">
    <property type="entry name" value="HisK_dim/P_dom"/>
</dbReference>